<accession>A0A8S9ZIQ8</accession>
<evidence type="ECO:0000313" key="1">
    <source>
        <dbReference type="EMBL" id="KAF7633157.1"/>
    </source>
</evidence>
<dbReference type="AlphaFoldDB" id="A0A8S9ZIQ8"/>
<gene>
    <name evidence="1" type="ORF">Mgra_00007436</name>
</gene>
<keyword evidence="2" id="KW-1185">Reference proteome</keyword>
<name>A0A8S9ZIQ8_9BILA</name>
<evidence type="ECO:0000313" key="2">
    <source>
        <dbReference type="Proteomes" id="UP000605970"/>
    </source>
</evidence>
<dbReference type="EMBL" id="JABEBT010000083">
    <property type="protein sequence ID" value="KAF7633157.1"/>
    <property type="molecule type" value="Genomic_DNA"/>
</dbReference>
<dbReference type="Proteomes" id="UP000605970">
    <property type="component" value="Unassembled WGS sequence"/>
</dbReference>
<proteinExistence type="predicted"/>
<dbReference type="OrthoDB" id="5900203at2759"/>
<organism evidence="1 2">
    <name type="scientific">Meloidogyne graminicola</name>
    <dbReference type="NCBI Taxonomy" id="189291"/>
    <lineage>
        <taxon>Eukaryota</taxon>
        <taxon>Metazoa</taxon>
        <taxon>Ecdysozoa</taxon>
        <taxon>Nematoda</taxon>
        <taxon>Chromadorea</taxon>
        <taxon>Rhabditida</taxon>
        <taxon>Tylenchina</taxon>
        <taxon>Tylenchomorpha</taxon>
        <taxon>Tylenchoidea</taxon>
        <taxon>Meloidogynidae</taxon>
        <taxon>Meloidogyninae</taxon>
        <taxon>Meloidogyne</taxon>
    </lineage>
</organism>
<comment type="caution">
    <text evidence="1">The sequence shown here is derived from an EMBL/GenBank/DDBJ whole genome shotgun (WGS) entry which is preliminary data.</text>
</comment>
<reference evidence="1" key="1">
    <citation type="journal article" date="2020" name="Ecol. Evol.">
        <title>Genome structure and content of the rice root-knot nematode (Meloidogyne graminicola).</title>
        <authorList>
            <person name="Phan N.T."/>
            <person name="Danchin E.G.J."/>
            <person name="Klopp C."/>
            <person name="Perfus-Barbeoch L."/>
            <person name="Kozlowski D.K."/>
            <person name="Koutsovoulos G.D."/>
            <person name="Lopez-Roques C."/>
            <person name="Bouchez O."/>
            <person name="Zahm M."/>
            <person name="Besnard G."/>
            <person name="Bellafiore S."/>
        </authorList>
    </citation>
    <scope>NUCLEOTIDE SEQUENCE</scope>
    <source>
        <strain evidence="1">VN-18</strain>
    </source>
</reference>
<sequence>MVKWQYAIDKKIPMFWSGDPGEFPEGCTVFLSSLNKKYFKLTLPNYRKNIEEMKIVRFWLEQLFRCSFRKSSFYFIFNSEMIKILFQNNKNIPLKFNIQEFYRIFFHDSIGVWADGVHDFLNLYNLIINVKYPVFRVLDNSTQDNSAPKLYLFY</sequence>
<protein>
    <submittedName>
        <fullName evidence="1">F-box domain-containing protein</fullName>
    </submittedName>
</protein>